<reference evidence="1" key="1">
    <citation type="journal article" date="2015" name="Nature">
        <title>Complex archaea that bridge the gap between prokaryotes and eukaryotes.</title>
        <authorList>
            <person name="Spang A."/>
            <person name="Saw J.H."/>
            <person name="Jorgensen S.L."/>
            <person name="Zaremba-Niedzwiedzka K."/>
            <person name="Martijn J."/>
            <person name="Lind A.E."/>
            <person name="van Eijk R."/>
            <person name="Schleper C."/>
            <person name="Guy L."/>
            <person name="Ettema T.J."/>
        </authorList>
    </citation>
    <scope>NUCLEOTIDE SEQUENCE</scope>
</reference>
<protein>
    <submittedName>
        <fullName evidence="1">Uncharacterized protein</fullName>
    </submittedName>
</protein>
<proteinExistence type="predicted"/>
<organism evidence="1">
    <name type="scientific">marine sediment metagenome</name>
    <dbReference type="NCBI Taxonomy" id="412755"/>
    <lineage>
        <taxon>unclassified sequences</taxon>
        <taxon>metagenomes</taxon>
        <taxon>ecological metagenomes</taxon>
    </lineage>
</organism>
<accession>A0A0F9WEK9</accession>
<comment type="caution">
    <text evidence="1">The sequence shown here is derived from an EMBL/GenBank/DDBJ whole genome shotgun (WGS) entry which is preliminary data.</text>
</comment>
<sequence length="162" mass="18309">MSNNIFSWSKQHPVEAQLIGEWIESLNDNSGQGMVDAAADVLSPAHELFEWDETKAAGKYRLRQAAEIRSSLRIEVRQSAKKPTHIPAYIAATDRGQYVLTIEASAEELTDAEQRFLSQINSFRQKWAGLKLAETVIEAIDEVRRSTSRRTAPKKKKRAAKR</sequence>
<dbReference type="EMBL" id="LAZR01000290">
    <property type="protein sequence ID" value="KKN76718.1"/>
    <property type="molecule type" value="Genomic_DNA"/>
</dbReference>
<evidence type="ECO:0000313" key="1">
    <source>
        <dbReference type="EMBL" id="KKN76718.1"/>
    </source>
</evidence>
<name>A0A0F9WEK9_9ZZZZ</name>
<dbReference type="AlphaFoldDB" id="A0A0F9WEK9"/>
<gene>
    <name evidence="1" type="ORF">LCGC14_0366890</name>
</gene>